<reference evidence="2" key="1">
    <citation type="journal article" date="2021" name="Int. J. Syst. Evol. Microbiol.">
        <title>Actinocatenispora comari sp. nov., an endophytic actinomycete isolated from aerial parts of Comarum salesowianum.</title>
        <authorList>
            <person name="Oyunbileg N."/>
            <person name="Iizaka Y."/>
            <person name="Hamada M."/>
            <person name="Davaapurev B.O."/>
            <person name="Fukumoto A."/>
            <person name="Tsetseg B."/>
            <person name="Kato F."/>
            <person name="Tamura T."/>
            <person name="Batkhuu J."/>
            <person name="Anzai Y."/>
        </authorList>
    </citation>
    <scope>NUCLEOTIDE SEQUENCE [LARGE SCALE GENOMIC DNA]</scope>
    <source>
        <strain evidence="2">NUM-2625</strain>
    </source>
</reference>
<protein>
    <submittedName>
        <fullName evidence="1">Uncharacterized protein</fullName>
    </submittedName>
</protein>
<dbReference type="RefSeq" id="WP_207125179.1">
    <property type="nucleotide sequence ID" value="NZ_BOPO01000045.1"/>
</dbReference>
<keyword evidence="2" id="KW-1185">Reference proteome</keyword>
<dbReference type="Proteomes" id="UP000614996">
    <property type="component" value="Unassembled WGS sequence"/>
</dbReference>
<sequence length="74" mass="7868">MLRPAAMSPHEAPTLGVGVGQTIRVHAFGRIRASAIRSGRGWIVNAGGDQYEARTLDEVIASLGLLPDHHAGRQ</sequence>
<evidence type="ECO:0000313" key="1">
    <source>
        <dbReference type="EMBL" id="GIL27433.1"/>
    </source>
</evidence>
<gene>
    <name evidence="1" type="ORF">NUM_26870</name>
</gene>
<comment type="caution">
    <text evidence="1">The sequence shown here is derived from an EMBL/GenBank/DDBJ whole genome shotgun (WGS) entry which is preliminary data.</text>
</comment>
<accession>A0A8J4AAP4</accession>
<organism evidence="1 2">
    <name type="scientific">Actinocatenispora comari</name>
    <dbReference type="NCBI Taxonomy" id="2807577"/>
    <lineage>
        <taxon>Bacteria</taxon>
        <taxon>Bacillati</taxon>
        <taxon>Actinomycetota</taxon>
        <taxon>Actinomycetes</taxon>
        <taxon>Micromonosporales</taxon>
        <taxon>Micromonosporaceae</taxon>
        <taxon>Actinocatenispora</taxon>
    </lineage>
</organism>
<evidence type="ECO:0000313" key="2">
    <source>
        <dbReference type="Proteomes" id="UP000614996"/>
    </source>
</evidence>
<dbReference type="EMBL" id="BOPO01000045">
    <property type="protein sequence ID" value="GIL27433.1"/>
    <property type="molecule type" value="Genomic_DNA"/>
</dbReference>
<proteinExistence type="predicted"/>
<dbReference type="AlphaFoldDB" id="A0A8J4AAP4"/>
<name>A0A8J4AAP4_9ACTN</name>